<sequence>MGFLAKYAGLVQNISGDIDPSGRTGLLKILDEAKELLLCVPIHSIASVGFVREESENILPIKIGDISSTNRDLFDLAVVYCGTADVAEKICNVLGQCFSQVYKEAASSHELKSTPFKALTDSSVSPTNISRPLFMTDSHQDLRVGMHPPDSTSASRSESADDRTDELIKDYMSVLTACLSTEELAQYAALIVRWRDGSMPIIELAQKLSELYGAQRIHLLTPLRNRLFTRFSTPLRLYVLMIGSTHHIAREGGS</sequence>
<evidence type="ECO:0000313" key="3">
    <source>
        <dbReference type="EMBL" id="KHN80823.1"/>
    </source>
</evidence>
<proteinExistence type="inferred from homology"/>
<dbReference type="InterPro" id="IPR026159">
    <property type="entry name" value="Malcavernin"/>
</dbReference>
<evidence type="ECO:0000256" key="1">
    <source>
        <dbReference type="ARBA" id="ARBA00010822"/>
    </source>
</evidence>
<comment type="caution">
    <text evidence="3">The sequence shown here is derived from an EMBL/GenBank/DDBJ whole genome shotgun (WGS) entry which is preliminary data.</text>
</comment>
<dbReference type="Gene3D" id="2.30.29.30">
    <property type="entry name" value="Pleckstrin-homology domain (PH domain)/Phosphotyrosine-binding domain (PTB)"/>
    <property type="match status" value="1"/>
</dbReference>
<keyword evidence="4" id="KW-1185">Reference proteome</keyword>
<dbReference type="Pfam" id="PF16545">
    <property type="entry name" value="CCM2_C"/>
    <property type="match status" value="1"/>
</dbReference>
<dbReference type="PANTHER" id="PTHR21642">
    <property type="entry name" value="CEREBRAL CAVERNOUS MALFORMATIONS PROTEIN 2 HOMOLOG"/>
    <property type="match status" value="1"/>
</dbReference>
<dbReference type="AlphaFoldDB" id="A0A0B2VGZ9"/>
<dbReference type="InterPro" id="IPR032375">
    <property type="entry name" value="CCM2_C"/>
</dbReference>
<evidence type="ECO:0000313" key="4">
    <source>
        <dbReference type="Proteomes" id="UP000031036"/>
    </source>
</evidence>
<organism evidence="3 4">
    <name type="scientific">Toxocara canis</name>
    <name type="common">Canine roundworm</name>
    <dbReference type="NCBI Taxonomy" id="6265"/>
    <lineage>
        <taxon>Eukaryota</taxon>
        <taxon>Metazoa</taxon>
        <taxon>Ecdysozoa</taxon>
        <taxon>Nematoda</taxon>
        <taxon>Chromadorea</taxon>
        <taxon>Rhabditida</taxon>
        <taxon>Spirurina</taxon>
        <taxon>Ascaridomorpha</taxon>
        <taxon>Ascaridoidea</taxon>
        <taxon>Toxocaridae</taxon>
        <taxon>Toxocara</taxon>
    </lineage>
</organism>
<dbReference type="OrthoDB" id="5828470at2759"/>
<comment type="similarity">
    <text evidence="1">Belongs to the CCM2 family.</text>
</comment>
<dbReference type="EMBL" id="JPKZ01001677">
    <property type="protein sequence ID" value="KHN80823.1"/>
    <property type="molecule type" value="Genomic_DNA"/>
</dbReference>
<reference evidence="3 4" key="1">
    <citation type="submission" date="2014-11" db="EMBL/GenBank/DDBJ databases">
        <title>Genetic blueprint of the zoonotic pathogen Toxocara canis.</title>
        <authorList>
            <person name="Zhu X.-Q."/>
            <person name="Korhonen P.K."/>
            <person name="Cai H."/>
            <person name="Young N.D."/>
            <person name="Nejsum P."/>
            <person name="von Samson-Himmelstjerna G."/>
            <person name="Boag P.R."/>
            <person name="Tan P."/>
            <person name="Li Q."/>
            <person name="Min J."/>
            <person name="Yang Y."/>
            <person name="Wang X."/>
            <person name="Fang X."/>
            <person name="Hall R.S."/>
            <person name="Hofmann A."/>
            <person name="Sternberg P.W."/>
            <person name="Jex A.R."/>
            <person name="Gasser R.B."/>
        </authorList>
    </citation>
    <scope>NUCLEOTIDE SEQUENCE [LARGE SCALE GENOMIC DNA]</scope>
    <source>
        <strain evidence="3">PN_DK_2014</strain>
    </source>
</reference>
<evidence type="ECO:0000259" key="2">
    <source>
        <dbReference type="Pfam" id="PF16545"/>
    </source>
</evidence>
<dbReference type="Proteomes" id="UP000031036">
    <property type="component" value="Unassembled WGS sequence"/>
</dbReference>
<dbReference type="OMA" id="IEDYMTV"/>
<feature type="domain" description="Cerebral cavernous malformations 2 harmonin-homology" evidence="2">
    <location>
        <begin position="163"/>
        <end position="225"/>
    </location>
</feature>
<dbReference type="STRING" id="6265.A0A0B2VGZ9"/>
<name>A0A0B2VGZ9_TOXCA</name>
<dbReference type="Gene3D" id="1.20.1160.20">
    <property type="match status" value="1"/>
</dbReference>
<gene>
    <name evidence="3" type="primary">CCM2</name>
    <name evidence="3" type="ORF">Tcan_14267</name>
</gene>
<dbReference type="PANTHER" id="PTHR21642:SF6">
    <property type="entry name" value="CEREBRAL CAVERNOUS MALFORMATIONS 2 HARMONIN-HOMOLOGY DOMAIN-CONTAINING PROTEIN"/>
    <property type="match status" value="1"/>
</dbReference>
<dbReference type="InterPro" id="IPR011993">
    <property type="entry name" value="PH-like_dom_sf"/>
</dbReference>
<accession>A0A0B2VGZ9</accession>
<protein>
    <submittedName>
        <fullName evidence="3">Malcavernin</fullName>
    </submittedName>
</protein>